<comment type="caution">
    <text evidence="1">The sequence shown here is derived from an EMBL/GenBank/DDBJ whole genome shotgun (WGS) entry which is preliminary data.</text>
</comment>
<proteinExistence type="predicted"/>
<accession>A0A5B7GJ85</accession>
<reference evidence="1 2" key="1">
    <citation type="submission" date="2019-05" db="EMBL/GenBank/DDBJ databases">
        <title>Another draft genome of Portunus trituberculatus and its Hox gene families provides insights of decapod evolution.</title>
        <authorList>
            <person name="Jeong J.-H."/>
            <person name="Song I."/>
            <person name="Kim S."/>
            <person name="Choi T."/>
            <person name="Kim D."/>
            <person name="Ryu S."/>
            <person name="Kim W."/>
        </authorList>
    </citation>
    <scope>NUCLEOTIDE SEQUENCE [LARGE SCALE GENOMIC DNA]</scope>
    <source>
        <tissue evidence="1">Muscle</tissue>
    </source>
</reference>
<evidence type="ECO:0000313" key="2">
    <source>
        <dbReference type="Proteomes" id="UP000324222"/>
    </source>
</evidence>
<protein>
    <submittedName>
        <fullName evidence="1">Uncharacterized protein</fullName>
    </submittedName>
</protein>
<name>A0A5B7GJ85_PORTR</name>
<dbReference type="EMBL" id="VSRR010014904">
    <property type="protein sequence ID" value="MPC57579.1"/>
    <property type="molecule type" value="Genomic_DNA"/>
</dbReference>
<sequence length="52" mass="5770">MLPTVHTAQIHPSAQQCSASCLTAVESQGVMSPSLSYYLRWFSPSYLHRDSV</sequence>
<gene>
    <name evidence="1" type="ORF">E2C01_051562</name>
</gene>
<organism evidence="1 2">
    <name type="scientific">Portunus trituberculatus</name>
    <name type="common">Swimming crab</name>
    <name type="synonym">Neptunus trituberculatus</name>
    <dbReference type="NCBI Taxonomy" id="210409"/>
    <lineage>
        <taxon>Eukaryota</taxon>
        <taxon>Metazoa</taxon>
        <taxon>Ecdysozoa</taxon>
        <taxon>Arthropoda</taxon>
        <taxon>Crustacea</taxon>
        <taxon>Multicrustacea</taxon>
        <taxon>Malacostraca</taxon>
        <taxon>Eumalacostraca</taxon>
        <taxon>Eucarida</taxon>
        <taxon>Decapoda</taxon>
        <taxon>Pleocyemata</taxon>
        <taxon>Brachyura</taxon>
        <taxon>Eubrachyura</taxon>
        <taxon>Portunoidea</taxon>
        <taxon>Portunidae</taxon>
        <taxon>Portuninae</taxon>
        <taxon>Portunus</taxon>
    </lineage>
</organism>
<keyword evidence="2" id="KW-1185">Reference proteome</keyword>
<dbReference type="Proteomes" id="UP000324222">
    <property type="component" value="Unassembled WGS sequence"/>
</dbReference>
<dbReference type="AlphaFoldDB" id="A0A5B7GJ85"/>
<evidence type="ECO:0000313" key="1">
    <source>
        <dbReference type="EMBL" id="MPC57579.1"/>
    </source>
</evidence>